<dbReference type="SUPFAM" id="SSF51735">
    <property type="entry name" value="NAD(P)-binding Rossmann-fold domains"/>
    <property type="match status" value="1"/>
</dbReference>
<dbReference type="PANTHER" id="PTHR43580">
    <property type="entry name" value="OXIDOREDUCTASE GLYR1-RELATED"/>
    <property type="match status" value="1"/>
</dbReference>
<dbReference type="Pfam" id="PF03446">
    <property type="entry name" value="NAD_binding_2"/>
    <property type="match status" value="1"/>
</dbReference>
<feature type="domain" description="3-hydroxyisobutyrate dehydrogenase-like NAD-binding" evidence="5">
    <location>
        <begin position="167"/>
        <end position="281"/>
    </location>
</feature>
<name>A0A366AVS0_9FLAO</name>
<dbReference type="GO" id="GO:0051287">
    <property type="term" value="F:NAD binding"/>
    <property type="evidence" value="ECO:0007669"/>
    <property type="project" value="InterPro"/>
</dbReference>
<keyword evidence="1" id="KW-0560">Oxidoreductase</keyword>
<dbReference type="InterPro" id="IPR008927">
    <property type="entry name" value="6-PGluconate_DH-like_C_sf"/>
</dbReference>
<sequence length="288" mass="30566">MNTLKLGWTGLGNMGNPMVINLLKAGFEVSVFNRTKDKEAPSLAAGAKSASSLQELMETCDVVLTMLSNDAAVKEVFEGPIGLLSKTNQGKTIINMSTVSPETSRYLNTICNQHHVHFIDAPVSGSVKPAQDGTLVILVGASSEDYQLAKPIFDVLGKIAIHVGEPGVASSAKLAINYLLGLNLQGIAETVLFAEKNGVSKEDMLNIINQGACGNGITNIKTPSILNDSYPAAFALKHLVKDLRLAKKAGLDSPLIHPLYDSYAAAEKEGLGDQDVMAIISSLKNKSF</sequence>
<evidence type="ECO:0000313" key="6">
    <source>
        <dbReference type="EMBL" id="RBN48979.1"/>
    </source>
</evidence>
<evidence type="ECO:0000259" key="4">
    <source>
        <dbReference type="Pfam" id="PF03446"/>
    </source>
</evidence>
<accession>A0A366AVS0</accession>
<reference evidence="6 7" key="1">
    <citation type="submission" date="2018-07" db="EMBL/GenBank/DDBJ databases">
        <title>Complete genome sequence of Flavobacterium psychrolimnae LMG 22018.</title>
        <authorList>
            <person name="Kim D.-U."/>
        </authorList>
    </citation>
    <scope>NUCLEOTIDE SEQUENCE [LARGE SCALE GENOMIC DNA]</scope>
    <source>
        <strain evidence="6 7">LMG 22018</strain>
    </source>
</reference>
<dbReference type="InterPro" id="IPR013328">
    <property type="entry name" value="6PGD_dom2"/>
</dbReference>
<dbReference type="InterPro" id="IPR029154">
    <property type="entry name" value="HIBADH-like_NADP-bd"/>
</dbReference>
<feature type="active site" evidence="3">
    <location>
        <position position="173"/>
    </location>
</feature>
<gene>
    <name evidence="6" type="ORF">DR980_15570</name>
</gene>
<dbReference type="SUPFAM" id="SSF48179">
    <property type="entry name" value="6-phosphogluconate dehydrogenase C-terminal domain-like"/>
    <property type="match status" value="1"/>
</dbReference>
<evidence type="ECO:0000259" key="5">
    <source>
        <dbReference type="Pfam" id="PF14833"/>
    </source>
</evidence>
<dbReference type="GO" id="GO:0050661">
    <property type="term" value="F:NADP binding"/>
    <property type="evidence" value="ECO:0007669"/>
    <property type="project" value="InterPro"/>
</dbReference>
<dbReference type="Pfam" id="PF14833">
    <property type="entry name" value="NAD_binding_11"/>
    <property type="match status" value="1"/>
</dbReference>
<comment type="caution">
    <text evidence="6">The sequence shown here is derived from an EMBL/GenBank/DDBJ whole genome shotgun (WGS) entry which is preliminary data.</text>
</comment>
<evidence type="ECO:0000313" key="7">
    <source>
        <dbReference type="Proteomes" id="UP000253676"/>
    </source>
</evidence>
<dbReference type="InterPro" id="IPR015815">
    <property type="entry name" value="HIBADH-related"/>
</dbReference>
<dbReference type="PIRSF" id="PIRSF000103">
    <property type="entry name" value="HIBADH"/>
    <property type="match status" value="1"/>
</dbReference>
<dbReference type="InterPro" id="IPR036291">
    <property type="entry name" value="NAD(P)-bd_dom_sf"/>
</dbReference>
<protein>
    <submittedName>
        <fullName evidence="6">NAD(P)-dependent oxidoreductase</fullName>
    </submittedName>
</protein>
<feature type="domain" description="6-phosphogluconate dehydrogenase NADP-binding" evidence="4">
    <location>
        <begin position="5"/>
        <end position="164"/>
    </location>
</feature>
<dbReference type="AlphaFoldDB" id="A0A366AVS0"/>
<organism evidence="6 7">
    <name type="scientific">Flavobacterium psychrolimnae</name>
    <dbReference type="NCBI Taxonomy" id="249351"/>
    <lineage>
        <taxon>Bacteria</taxon>
        <taxon>Pseudomonadati</taxon>
        <taxon>Bacteroidota</taxon>
        <taxon>Flavobacteriia</taxon>
        <taxon>Flavobacteriales</taxon>
        <taxon>Flavobacteriaceae</taxon>
        <taxon>Flavobacterium</taxon>
    </lineage>
</organism>
<keyword evidence="2" id="KW-0520">NAD</keyword>
<dbReference type="RefSeq" id="WP_113637816.1">
    <property type="nucleotide sequence ID" value="NZ_QNUX01000019.1"/>
</dbReference>
<proteinExistence type="predicted"/>
<keyword evidence="7" id="KW-1185">Reference proteome</keyword>
<evidence type="ECO:0000256" key="2">
    <source>
        <dbReference type="ARBA" id="ARBA00023027"/>
    </source>
</evidence>
<evidence type="ECO:0000256" key="1">
    <source>
        <dbReference type="ARBA" id="ARBA00023002"/>
    </source>
</evidence>
<dbReference type="Proteomes" id="UP000253676">
    <property type="component" value="Unassembled WGS sequence"/>
</dbReference>
<dbReference type="Gene3D" id="1.10.1040.10">
    <property type="entry name" value="N-(1-d-carboxylethyl)-l-norvaline Dehydrogenase, domain 2"/>
    <property type="match status" value="1"/>
</dbReference>
<evidence type="ECO:0000256" key="3">
    <source>
        <dbReference type="PIRSR" id="PIRSR000103-1"/>
    </source>
</evidence>
<dbReference type="OrthoDB" id="9786703at2"/>
<dbReference type="PANTHER" id="PTHR43580:SF2">
    <property type="entry name" value="CYTOKINE-LIKE NUCLEAR FACTOR N-PAC"/>
    <property type="match status" value="1"/>
</dbReference>
<dbReference type="InterPro" id="IPR051265">
    <property type="entry name" value="HIBADH-related_NP60_sf"/>
</dbReference>
<dbReference type="EMBL" id="QNUX01000019">
    <property type="protein sequence ID" value="RBN48979.1"/>
    <property type="molecule type" value="Genomic_DNA"/>
</dbReference>
<dbReference type="GO" id="GO:0016491">
    <property type="term" value="F:oxidoreductase activity"/>
    <property type="evidence" value="ECO:0007669"/>
    <property type="project" value="UniProtKB-KW"/>
</dbReference>
<dbReference type="InterPro" id="IPR006115">
    <property type="entry name" value="6PGDH_NADP-bd"/>
</dbReference>
<dbReference type="Gene3D" id="3.40.50.720">
    <property type="entry name" value="NAD(P)-binding Rossmann-like Domain"/>
    <property type="match status" value="1"/>
</dbReference>